<dbReference type="SUPFAM" id="SSF52402">
    <property type="entry name" value="Adenine nucleotide alpha hydrolases-like"/>
    <property type="match status" value="1"/>
</dbReference>
<sequence length="91" mass="9511">MSASVTVGLDGSPEGHGDAERAAREAELRGLPLRLAHVWEPVPEPMAQAPLLRAETQAHGIRRGPIGVHIGSVTHAVPHRATAPVAVVAHD</sequence>
<comment type="caution">
    <text evidence="3">The sequence shown here is derived from an EMBL/GenBank/DDBJ whole genome shotgun (WGS) entry which is preliminary data.</text>
</comment>
<dbReference type="Gene3D" id="3.40.50.620">
    <property type="entry name" value="HUPs"/>
    <property type="match status" value="1"/>
</dbReference>
<reference evidence="3" key="1">
    <citation type="submission" date="2023-07" db="EMBL/GenBank/DDBJ databases">
        <title>Comparative genomics of wheat-associated soil bacteria to identify genetic determinants of phenazine resistance.</title>
        <authorList>
            <person name="Mouncey N."/>
        </authorList>
    </citation>
    <scope>NUCLEOTIDE SEQUENCE</scope>
    <source>
        <strain evidence="3">V4I22</strain>
    </source>
</reference>
<gene>
    <name evidence="3" type="ORF">QFZ22_001219</name>
</gene>
<evidence type="ECO:0000259" key="2">
    <source>
        <dbReference type="Pfam" id="PF00582"/>
    </source>
</evidence>
<accession>A0AAW8F5Y5</accession>
<evidence type="ECO:0000313" key="3">
    <source>
        <dbReference type="EMBL" id="MDQ0905234.1"/>
    </source>
</evidence>
<evidence type="ECO:0000256" key="1">
    <source>
        <dbReference type="SAM" id="MobiDB-lite"/>
    </source>
</evidence>
<dbReference type="Pfam" id="PF00582">
    <property type="entry name" value="Usp"/>
    <property type="match status" value="1"/>
</dbReference>
<feature type="compositionally biased region" description="Basic and acidic residues" evidence="1">
    <location>
        <begin position="13"/>
        <end position="22"/>
    </location>
</feature>
<feature type="domain" description="UspA" evidence="2">
    <location>
        <begin position="4"/>
        <end position="58"/>
    </location>
</feature>
<evidence type="ECO:0000313" key="4">
    <source>
        <dbReference type="Proteomes" id="UP001234216"/>
    </source>
</evidence>
<name>A0AAW8F5Y5_9ACTN</name>
<protein>
    <submittedName>
        <fullName evidence="3">Nucleotide-binding universal stress UspA family protein</fullName>
    </submittedName>
</protein>
<dbReference type="EMBL" id="JAUSZV010000005">
    <property type="protein sequence ID" value="MDQ0905234.1"/>
    <property type="molecule type" value="Genomic_DNA"/>
</dbReference>
<dbReference type="InterPro" id="IPR006016">
    <property type="entry name" value="UspA"/>
</dbReference>
<proteinExistence type="predicted"/>
<dbReference type="Proteomes" id="UP001234216">
    <property type="component" value="Unassembled WGS sequence"/>
</dbReference>
<dbReference type="AlphaFoldDB" id="A0AAW8F5Y5"/>
<organism evidence="3 4">
    <name type="scientific">Streptomyces canus</name>
    <dbReference type="NCBI Taxonomy" id="58343"/>
    <lineage>
        <taxon>Bacteria</taxon>
        <taxon>Bacillati</taxon>
        <taxon>Actinomycetota</taxon>
        <taxon>Actinomycetes</taxon>
        <taxon>Kitasatosporales</taxon>
        <taxon>Streptomycetaceae</taxon>
        <taxon>Streptomyces</taxon>
        <taxon>Streptomyces aurantiacus group</taxon>
    </lineage>
</organism>
<feature type="region of interest" description="Disordered" evidence="1">
    <location>
        <begin position="1"/>
        <end position="22"/>
    </location>
</feature>
<dbReference type="InterPro" id="IPR014729">
    <property type="entry name" value="Rossmann-like_a/b/a_fold"/>
</dbReference>